<dbReference type="Gene3D" id="3.40.50.300">
    <property type="entry name" value="P-loop containing nucleotide triphosphate hydrolases"/>
    <property type="match status" value="1"/>
</dbReference>
<keyword evidence="7" id="KW-1185">Reference proteome</keyword>
<keyword evidence="2" id="KW-1003">Cell membrane</keyword>
<dbReference type="InterPro" id="IPR003439">
    <property type="entry name" value="ABC_transporter-like_ATP-bd"/>
</dbReference>
<dbReference type="InterPro" id="IPR050763">
    <property type="entry name" value="ABC_transporter_ATP-binding"/>
</dbReference>
<dbReference type="GO" id="GO:0005524">
    <property type="term" value="F:ATP binding"/>
    <property type="evidence" value="ECO:0007669"/>
    <property type="project" value="UniProtKB-KW"/>
</dbReference>
<dbReference type="KEGG" id="cfon:HZU75_08040"/>
<dbReference type="InterPro" id="IPR027417">
    <property type="entry name" value="P-loop_NTPase"/>
</dbReference>
<dbReference type="PANTHER" id="PTHR42711:SF1">
    <property type="entry name" value="ABC-TRANSPORT PROTEIN, ATP-BINDING COMPONENT"/>
    <property type="match status" value="1"/>
</dbReference>
<evidence type="ECO:0000313" key="7">
    <source>
        <dbReference type="Proteomes" id="UP000510822"/>
    </source>
</evidence>
<organism evidence="6 7">
    <name type="scientific">Chitinibacter fontanus</name>
    <dbReference type="NCBI Taxonomy" id="1737446"/>
    <lineage>
        <taxon>Bacteria</taxon>
        <taxon>Pseudomonadati</taxon>
        <taxon>Pseudomonadota</taxon>
        <taxon>Betaproteobacteria</taxon>
        <taxon>Neisseriales</taxon>
        <taxon>Chitinibacteraceae</taxon>
        <taxon>Chitinibacter</taxon>
    </lineage>
</organism>
<protein>
    <submittedName>
        <fullName evidence="6">ATP-binding cassette domain-containing protein</fullName>
    </submittedName>
</protein>
<dbReference type="SUPFAM" id="SSF52540">
    <property type="entry name" value="P-loop containing nucleoside triphosphate hydrolases"/>
    <property type="match status" value="1"/>
</dbReference>
<dbReference type="EMBL" id="CP058952">
    <property type="protein sequence ID" value="QLI81480.1"/>
    <property type="molecule type" value="Genomic_DNA"/>
</dbReference>
<gene>
    <name evidence="6" type="ORF">HZU75_08040</name>
</gene>
<dbReference type="PROSITE" id="PS50893">
    <property type="entry name" value="ABC_TRANSPORTER_2"/>
    <property type="match status" value="1"/>
</dbReference>
<evidence type="ECO:0000256" key="1">
    <source>
        <dbReference type="ARBA" id="ARBA00022448"/>
    </source>
</evidence>
<evidence type="ECO:0000259" key="5">
    <source>
        <dbReference type="PROSITE" id="PS50893"/>
    </source>
</evidence>
<keyword evidence="4 6" id="KW-0067">ATP-binding</keyword>
<keyword evidence="3" id="KW-0547">Nucleotide-binding</keyword>
<evidence type="ECO:0000256" key="3">
    <source>
        <dbReference type="ARBA" id="ARBA00022741"/>
    </source>
</evidence>
<dbReference type="AlphaFoldDB" id="A0A7D5VA88"/>
<evidence type="ECO:0000313" key="6">
    <source>
        <dbReference type="EMBL" id="QLI81480.1"/>
    </source>
</evidence>
<sequence>MLIQAENLSRIYKTPRAAKSWRERFTQLVQAQYNENKSVSDVNFAIARGECVALVGPNGAGKSTTIKMLTGILAPSSGRVTVAGFDPMRQRQQYVKRIGVVFGQRSQLWQDLPVRDSFSILQALFDVPDAVYQQQLKLFRADGGMDEFWDRPARTLSLGQRMLCEIAAAFVHAPEVVFLDEPTIGLDLEMKSRMRALIRKLNQEAGTTVLITSHDVGDIERLTRRLLLIDHGTLRFDGSLSDFRAHAGDGRWWAARIDASQVAAANEVLSAHPAALPVRSNGDWLEIARQDEALPFADLVKTLAPFTVHEIKPVEQSFEDLLHGFYVGKNLRADAAEDVTV</sequence>
<dbReference type="SMART" id="SM00382">
    <property type="entry name" value="AAA"/>
    <property type="match status" value="1"/>
</dbReference>
<dbReference type="Pfam" id="PF00005">
    <property type="entry name" value="ABC_tran"/>
    <property type="match status" value="1"/>
</dbReference>
<feature type="domain" description="ABC transporter" evidence="5">
    <location>
        <begin position="23"/>
        <end position="256"/>
    </location>
</feature>
<evidence type="ECO:0000256" key="4">
    <source>
        <dbReference type="ARBA" id="ARBA00022840"/>
    </source>
</evidence>
<proteinExistence type="predicted"/>
<name>A0A7D5VA88_9NEIS</name>
<dbReference type="GO" id="GO:0016887">
    <property type="term" value="F:ATP hydrolysis activity"/>
    <property type="evidence" value="ECO:0007669"/>
    <property type="project" value="InterPro"/>
</dbReference>
<reference evidence="6 7" key="1">
    <citation type="journal article" date="2016" name="Int. J. Syst. Evol. Microbiol.">
        <title>Chitinibacter fontanus sp. nov., isolated from a spring.</title>
        <authorList>
            <person name="Sheu S.Y."/>
            <person name="Li Y.S."/>
            <person name="Young C.C."/>
            <person name="Chen W.M."/>
        </authorList>
    </citation>
    <scope>NUCLEOTIDE SEQUENCE [LARGE SCALE GENOMIC DNA]</scope>
    <source>
        <strain evidence="6 7">STM-7</strain>
    </source>
</reference>
<accession>A0A7D5VA88</accession>
<keyword evidence="1" id="KW-0813">Transport</keyword>
<dbReference type="InterPro" id="IPR003593">
    <property type="entry name" value="AAA+_ATPase"/>
</dbReference>
<keyword evidence="2" id="KW-0472">Membrane</keyword>
<dbReference type="RefSeq" id="WP_180308605.1">
    <property type="nucleotide sequence ID" value="NZ_CP058952.1"/>
</dbReference>
<dbReference type="PANTHER" id="PTHR42711">
    <property type="entry name" value="ABC TRANSPORTER ATP-BINDING PROTEIN"/>
    <property type="match status" value="1"/>
</dbReference>
<evidence type="ECO:0000256" key="2">
    <source>
        <dbReference type="ARBA" id="ARBA00022475"/>
    </source>
</evidence>
<dbReference type="Proteomes" id="UP000510822">
    <property type="component" value="Chromosome"/>
</dbReference>